<dbReference type="InterPro" id="IPR028087">
    <property type="entry name" value="Tad_N"/>
</dbReference>
<evidence type="ECO:0000313" key="3">
    <source>
        <dbReference type="EMBL" id="MDQ0466491.1"/>
    </source>
</evidence>
<gene>
    <name evidence="3" type="ORF">QO010_004286</name>
</gene>
<protein>
    <submittedName>
        <fullName evidence="3">Flp pilus assembly protein TadG</fullName>
    </submittedName>
</protein>
<feature type="domain" description="Putative Flp pilus-assembly TadG-like N-terminal" evidence="2">
    <location>
        <begin position="17"/>
        <end position="62"/>
    </location>
</feature>
<organism evidence="3 4">
    <name type="scientific">Caulobacter ginsengisoli</name>
    <dbReference type="NCBI Taxonomy" id="400775"/>
    <lineage>
        <taxon>Bacteria</taxon>
        <taxon>Pseudomonadati</taxon>
        <taxon>Pseudomonadota</taxon>
        <taxon>Alphaproteobacteria</taxon>
        <taxon>Caulobacterales</taxon>
        <taxon>Caulobacteraceae</taxon>
        <taxon>Caulobacter</taxon>
    </lineage>
</organism>
<evidence type="ECO:0000259" key="2">
    <source>
        <dbReference type="Pfam" id="PF13400"/>
    </source>
</evidence>
<comment type="caution">
    <text evidence="3">The sequence shown here is derived from an EMBL/GenBank/DDBJ whole genome shotgun (WGS) entry which is preliminary data.</text>
</comment>
<dbReference type="RefSeq" id="WP_307352595.1">
    <property type="nucleotide sequence ID" value="NZ_JAUSVS010000012.1"/>
</dbReference>
<keyword evidence="1" id="KW-0812">Transmembrane</keyword>
<keyword evidence="1" id="KW-1133">Transmembrane helix</keyword>
<dbReference type="Pfam" id="PF13400">
    <property type="entry name" value="Tad"/>
    <property type="match status" value="1"/>
</dbReference>
<accession>A0ABU0IWU5</accession>
<evidence type="ECO:0000256" key="1">
    <source>
        <dbReference type="SAM" id="Phobius"/>
    </source>
</evidence>
<reference evidence="3 4" key="1">
    <citation type="submission" date="2023-07" db="EMBL/GenBank/DDBJ databases">
        <title>Genomic Encyclopedia of Type Strains, Phase IV (KMG-IV): sequencing the most valuable type-strain genomes for metagenomic binning, comparative biology and taxonomic classification.</title>
        <authorList>
            <person name="Goeker M."/>
        </authorList>
    </citation>
    <scope>NUCLEOTIDE SEQUENCE [LARGE SCALE GENOMIC DNA]</scope>
    <source>
        <strain evidence="3 4">DSM 18695</strain>
    </source>
</reference>
<feature type="transmembrane region" description="Helical" evidence="1">
    <location>
        <begin position="21"/>
        <end position="45"/>
    </location>
</feature>
<name>A0ABU0IWU5_9CAUL</name>
<dbReference type="EMBL" id="JAUSVS010000012">
    <property type="protein sequence ID" value="MDQ0466491.1"/>
    <property type="molecule type" value="Genomic_DNA"/>
</dbReference>
<keyword evidence="1" id="KW-0472">Membrane</keyword>
<keyword evidence="4" id="KW-1185">Reference proteome</keyword>
<evidence type="ECO:0000313" key="4">
    <source>
        <dbReference type="Proteomes" id="UP001228905"/>
    </source>
</evidence>
<sequence>MCGAVKFLKSWLGDRRGNVAVIAALSMPLVAGGAAFGVESSYWYYDQLRIQQAADAAAYAAALENRAGSSTASMTAAALAAATANGFNAATDTLIVNTPPTSGPNQNANSVEVKLARAETRYFSQIFISTPAIVRGRAVATYQTAANACILALDKGASRAIEFTGSSTVSLNGCNVMANSIADEAVYSQGATTVSVPCLMSAGGASINAEVTLTACAAPITQMAPVKDPFKDLAEPALTGQCRNSNGATLQPGRYCNGLNLQGSKNLNPGTYIIDGGTLRTNGSSVISGSGVTFYLTNGADVSFNGNASLTLSAPTTGDLTGILFFGGRSNTGSVTLNGTAGSNLTGALYFPNQSVSYLGDMQGSNGCTQVVARTVSWSGNANLAVDCTAYGMSALPVGGAVKLME</sequence>
<dbReference type="Proteomes" id="UP001228905">
    <property type="component" value="Unassembled WGS sequence"/>
</dbReference>
<proteinExistence type="predicted"/>